<evidence type="ECO:0000313" key="11">
    <source>
        <dbReference type="Proteomes" id="UP000623067"/>
    </source>
</evidence>
<dbReference type="Proteomes" id="UP000623067">
    <property type="component" value="Unassembled WGS sequence"/>
</dbReference>
<evidence type="ECO:0000256" key="1">
    <source>
        <dbReference type="ARBA" id="ARBA00004651"/>
    </source>
</evidence>
<evidence type="ECO:0000256" key="3">
    <source>
        <dbReference type="ARBA" id="ARBA00022692"/>
    </source>
</evidence>
<keyword evidence="2" id="KW-1003">Cell membrane</keyword>
<comment type="subcellular location">
    <subcellularLocation>
        <location evidence="1">Cell membrane</location>
        <topology evidence="1">Multi-pass membrane protein</topology>
    </subcellularLocation>
</comment>
<dbReference type="InterPro" id="IPR003856">
    <property type="entry name" value="LPS_length_determ_N"/>
</dbReference>
<keyword evidence="3 8" id="KW-0812">Transmembrane</keyword>
<feature type="transmembrane region" description="Helical" evidence="8">
    <location>
        <begin position="32"/>
        <end position="52"/>
    </location>
</feature>
<evidence type="ECO:0000256" key="5">
    <source>
        <dbReference type="ARBA" id="ARBA00023136"/>
    </source>
</evidence>
<keyword evidence="6" id="KW-0175">Coiled coil</keyword>
<proteinExistence type="predicted"/>
<organism evidence="10 11">
    <name type="scientific">Sphingomonas metalli</name>
    <dbReference type="NCBI Taxonomy" id="1779358"/>
    <lineage>
        <taxon>Bacteria</taxon>
        <taxon>Pseudomonadati</taxon>
        <taxon>Pseudomonadota</taxon>
        <taxon>Alphaproteobacteria</taxon>
        <taxon>Sphingomonadales</taxon>
        <taxon>Sphingomonadaceae</taxon>
        <taxon>Sphingomonas</taxon>
    </lineage>
</organism>
<keyword evidence="11" id="KW-1185">Reference proteome</keyword>
<feature type="domain" description="Polysaccharide chain length determinant N-terminal" evidence="9">
    <location>
        <begin position="24"/>
        <end position="79"/>
    </location>
</feature>
<evidence type="ECO:0000256" key="8">
    <source>
        <dbReference type="SAM" id="Phobius"/>
    </source>
</evidence>
<evidence type="ECO:0000256" key="7">
    <source>
        <dbReference type="SAM" id="MobiDB-lite"/>
    </source>
</evidence>
<evidence type="ECO:0000313" key="10">
    <source>
        <dbReference type="EMBL" id="GGB24206.1"/>
    </source>
</evidence>
<name>A0A916SZ50_9SPHN</name>
<evidence type="ECO:0000256" key="4">
    <source>
        <dbReference type="ARBA" id="ARBA00022989"/>
    </source>
</evidence>
<feature type="compositionally biased region" description="Basic residues" evidence="7">
    <location>
        <begin position="503"/>
        <end position="513"/>
    </location>
</feature>
<dbReference type="GO" id="GO:0005886">
    <property type="term" value="C:plasma membrane"/>
    <property type="evidence" value="ECO:0007669"/>
    <property type="project" value="UniProtKB-SubCell"/>
</dbReference>
<evidence type="ECO:0000256" key="2">
    <source>
        <dbReference type="ARBA" id="ARBA00022475"/>
    </source>
</evidence>
<sequence>MSDGYGGELENEQGGGGGLIAYLPSIIWQRRWWIILPLIAGTAVGAAAAFLLPASYRSSALMLVESPQLSADLVGGDQGAQQGSPIDRRIAKIRQQILSRPDLIELIEGNNLYPDERQRQPLSAVLDKMRASTSIAPVSADIGGGGPGSNTIAFSLSFEYPEAQKAQLVAQDFVERLVKLDATQTAEQATGTVEFLEEQANNLTGQINAIERQIESIKLANGMTLSNSSGMLLMTGGGNYQAQIASLQRENSQLQQQLQLQATATDRDQGVIAAEAALASARAVYSDSHPDVLSAQKRLDLAKKFAQQNKTRFDTNPMIRSQIASNNAAIANLEAASNRETARASAVAAAQARGPAVQEQISQLEAKADGLRTNFQKIQSNLLAARGSARISEQQRGERLTVIDPPVAPDRPSSPNRPMLLASGIAGGGGFGVAMVLLLELIARPIRGVAPLQALTGEPPLVIVPKLSKTGKRASGGRGRLFGRKSSDEAIEEELDEPAERSPRRRRFRLPFGRRRDASAATLG</sequence>
<feature type="region of interest" description="Disordered" evidence="7">
    <location>
        <begin position="471"/>
        <end position="524"/>
    </location>
</feature>
<keyword evidence="4 8" id="KW-1133">Transmembrane helix</keyword>
<dbReference type="PANTHER" id="PTHR32309">
    <property type="entry name" value="TYROSINE-PROTEIN KINASE"/>
    <property type="match status" value="1"/>
</dbReference>
<gene>
    <name evidence="10" type="ORF">GCM10011380_12210</name>
</gene>
<dbReference type="PANTHER" id="PTHR32309:SF31">
    <property type="entry name" value="CAPSULAR EXOPOLYSACCHARIDE FAMILY"/>
    <property type="match status" value="1"/>
</dbReference>
<reference evidence="10" key="1">
    <citation type="journal article" date="2014" name="Int. J. Syst. Evol. Microbiol.">
        <title>Complete genome sequence of Corynebacterium casei LMG S-19264T (=DSM 44701T), isolated from a smear-ripened cheese.</title>
        <authorList>
            <consortium name="US DOE Joint Genome Institute (JGI-PGF)"/>
            <person name="Walter F."/>
            <person name="Albersmeier A."/>
            <person name="Kalinowski J."/>
            <person name="Ruckert C."/>
        </authorList>
    </citation>
    <scope>NUCLEOTIDE SEQUENCE</scope>
    <source>
        <strain evidence="10">CGMCC 1.15330</strain>
    </source>
</reference>
<comment type="caution">
    <text evidence="10">The sequence shown here is derived from an EMBL/GenBank/DDBJ whole genome shotgun (WGS) entry which is preliminary data.</text>
</comment>
<dbReference type="EMBL" id="BMIH01000002">
    <property type="protein sequence ID" value="GGB24206.1"/>
    <property type="molecule type" value="Genomic_DNA"/>
</dbReference>
<feature type="region of interest" description="Disordered" evidence="7">
    <location>
        <begin position="386"/>
        <end position="416"/>
    </location>
</feature>
<keyword evidence="5 8" id="KW-0472">Membrane</keyword>
<feature type="coiled-coil region" evidence="6">
    <location>
        <begin position="179"/>
        <end position="264"/>
    </location>
</feature>
<accession>A0A916SZ50</accession>
<dbReference type="RefSeq" id="WP_188657889.1">
    <property type="nucleotide sequence ID" value="NZ_BMIH01000002.1"/>
</dbReference>
<protein>
    <submittedName>
        <fullName evidence="10">Chain-length determining protein</fullName>
    </submittedName>
</protein>
<reference evidence="10" key="2">
    <citation type="submission" date="2020-09" db="EMBL/GenBank/DDBJ databases">
        <authorList>
            <person name="Sun Q."/>
            <person name="Zhou Y."/>
        </authorList>
    </citation>
    <scope>NUCLEOTIDE SEQUENCE</scope>
    <source>
        <strain evidence="10">CGMCC 1.15330</strain>
    </source>
</reference>
<evidence type="ECO:0000256" key="6">
    <source>
        <dbReference type="SAM" id="Coils"/>
    </source>
</evidence>
<evidence type="ECO:0000259" key="9">
    <source>
        <dbReference type="Pfam" id="PF02706"/>
    </source>
</evidence>
<dbReference type="AlphaFoldDB" id="A0A916SZ50"/>
<dbReference type="Pfam" id="PF02706">
    <property type="entry name" value="Wzz"/>
    <property type="match status" value="1"/>
</dbReference>
<dbReference type="InterPro" id="IPR050445">
    <property type="entry name" value="Bact_polysacc_biosynth/exp"/>
</dbReference>